<dbReference type="SUPFAM" id="SSF53098">
    <property type="entry name" value="Ribonuclease H-like"/>
    <property type="match status" value="1"/>
</dbReference>
<dbReference type="OrthoDB" id="977397at2759"/>
<name>A0A843TF31_COLES</name>
<comment type="caution">
    <text evidence="2">The sequence shown here is derived from an EMBL/GenBank/DDBJ whole genome shotgun (WGS) entry which is preliminary data.</text>
</comment>
<dbReference type="Pfam" id="PF13456">
    <property type="entry name" value="RVT_3"/>
    <property type="match status" value="1"/>
</dbReference>
<dbReference type="CDD" id="cd06222">
    <property type="entry name" value="RNase_H_like"/>
    <property type="match status" value="1"/>
</dbReference>
<keyword evidence="3" id="KW-1185">Reference proteome</keyword>
<dbReference type="PANTHER" id="PTHR47723:SF19">
    <property type="entry name" value="POLYNUCLEOTIDYL TRANSFERASE, RIBONUCLEASE H-LIKE SUPERFAMILY PROTEIN"/>
    <property type="match status" value="1"/>
</dbReference>
<dbReference type="AlphaFoldDB" id="A0A843TF31"/>
<reference evidence="2" key="1">
    <citation type="submission" date="2017-07" db="EMBL/GenBank/DDBJ databases">
        <title>Taro Niue Genome Assembly and Annotation.</title>
        <authorList>
            <person name="Atibalentja N."/>
            <person name="Keating K."/>
            <person name="Fields C.J."/>
        </authorList>
    </citation>
    <scope>NUCLEOTIDE SEQUENCE</scope>
    <source>
        <strain evidence="2">Niue_2</strain>
        <tissue evidence="2">Leaf</tissue>
    </source>
</reference>
<organism evidence="2 3">
    <name type="scientific">Colocasia esculenta</name>
    <name type="common">Wild taro</name>
    <name type="synonym">Arum esculentum</name>
    <dbReference type="NCBI Taxonomy" id="4460"/>
    <lineage>
        <taxon>Eukaryota</taxon>
        <taxon>Viridiplantae</taxon>
        <taxon>Streptophyta</taxon>
        <taxon>Embryophyta</taxon>
        <taxon>Tracheophyta</taxon>
        <taxon>Spermatophyta</taxon>
        <taxon>Magnoliopsida</taxon>
        <taxon>Liliopsida</taxon>
        <taxon>Araceae</taxon>
        <taxon>Aroideae</taxon>
        <taxon>Colocasieae</taxon>
        <taxon>Colocasia</taxon>
    </lineage>
</organism>
<dbReference type="EMBL" id="NMUH01000085">
    <property type="protein sequence ID" value="MQL70992.1"/>
    <property type="molecule type" value="Genomic_DNA"/>
</dbReference>
<dbReference type="InterPro" id="IPR012337">
    <property type="entry name" value="RNaseH-like_sf"/>
</dbReference>
<dbReference type="GO" id="GO:0003676">
    <property type="term" value="F:nucleic acid binding"/>
    <property type="evidence" value="ECO:0007669"/>
    <property type="project" value="InterPro"/>
</dbReference>
<evidence type="ECO:0000259" key="1">
    <source>
        <dbReference type="Pfam" id="PF13456"/>
    </source>
</evidence>
<dbReference type="PANTHER" id="PTHR47723">
    <property type="entry name" value="OS05G0353850 PROTEIN"/>
    <property type="match status" value="1"/>
</dbReference>
<protein>
    <recommendedName>
        <fullName evidence="1">RNase H type-1 domain-containing protein</fullName>
    </recommendedName>
</protein>
<accession>A0A843TF31</accession>
<evidence type="ECO:0000313" key="3">
    <source>
        <dbReference type="Proteomes" id="UP000652761"/>
    </source>
</evidence>
<dbReference type="InterPro" id="IPR044730">
    <property type="entry name" value="RNase_H-like_dom_plant"/>
</dbReference>
<proteinExistence type="predicted"/>
<feature type="domain" description="RNase H type-1" evidence="1">
    <location>
        <begin position="82"/>
        <end position="128"/>
    </location>
</feature>
<evidence type="ECO:0000313" key="2">
    <source>
        <dbReference type="EMBL" id="MQL70992.1"/>
    </source>
</evidence>
<dbReference type="InterPro" id="IPR053151">
    <property type="entry name" value="RNase_H-like"/>
</dbReference>
<gene>
    <name evidence="2" type="ORF">Taro_003311</name>
</gene>
<dbReference type="GO" id="GO:0004523">
    <property type="term" value="F:RNA-DNA hybrid ribonuclease activity"/>
    <property type="evidence" value="ECO:0007669"/>
    <property type="project" value="InterPro"/>
</dbReference>
<dbReference type="Proteomes" id="UP000652761">
    <property type="component" value="Unassembled WGS sequence"/>
</dbReference>
<sequence>MLQSGTPPPLPFFFFPLAALLCSPSRRKSFFPLFSSSSRKIPAPLFLEYEDHGKGDADLNRNVMAPRIVRWLTPPQGRLKLNVDGAFNMTTNEAGGGGILRDHKGNMYCAFANHYKDLESSLVVEALASEMDCSCATTRLLRPWDFAFILQEIVVIAKKVQAAITYVPRESNKVADCLAKFAYSCAHLTTWDSEADLPSTVKESYRLDKEGCPSMRPNPPSYI</sequence>
<dbReference type="InterPro" id="IPR002156">
    <property type="entry name" value="RNaseH_domain"/>
</dbReference>